<feature type="signal peptide" evidence="12">
    <location>
        <begin position="1"/>
        <end position="18"/>
    </location>
</feature>
<evidence type="ECO:0000256" key="9">
    <source>
        <dbReference type="ARBA" id="ARBA00023004"/>
    </source>
</evidence>
<dbReference type="PANTHER" id="PTHR31528:SF1">
    <property type="entry name" value="4-AMINO-5-HYDROXYMETHYL-2-METHYLPYRIMIDINE PHOSPHATE SYNTHASE THI11-RELATED"/>
    <property type="match status" value="1"/>
</dbReference>
<dbReference type="AlphaFoldDB" id="A0A840Y0N2"/>
<organism evidence="14 15">
    <name type="scientific">Muricoccus pecuniae</name>
    <dbReference type="NCBI Taxonomy" id="693023"/>
    <lineage>
        <taxon>Bacteria</taxon>
        <taxon>Pseudomonadati</taxon>
        <taxon>Pseudomonadota</taxon>
        <taxon>Alphaproteobacteria</taxon>
        <taxon>Acetobacterales</taxon>
        <taxon>Roseomonadaceae</taxon>
        <taxon>Muricoccus</taxon>
    </lineage>
</organism>
<evidence type="ECO:0000313" key="15">
    <source>
        <dbReference type="Proteomes" id="UP000580654"/>
    </source>
</evidence>
<dbReference type="Pfam" id="PF09084">
    <property type="entry name" value="NMT1"/>
    <property type="match status" value="1"/>
</dbReference>
<evidence type="ECO:0000313" key="14">
    <source>
        <dbReference type="EMBL" id="MBB5693706.1"/>
    </source>
</evidence>
<keyword evidence="7" id="KW-0663">Pyridoxal phosphate</keyword>
<evidence type="ECO:0000256" key="2">
    <source>
        <dbReference type="ARBA" id="ARBA00004948"/>
    </source>
</evidence>
<dbReference type="EMBL" id="JACIJD010000006">
    <property type="protein sequence ID" value="MBB5693706.1"/>
    <property type="molecule type" value="Genomic_DNA"/>
</dbReference>
<comment type="subunit">
    <text evidence="4">Homodimer.</text>
</comment>
<dbReference type="Proteomes" id="UP000580654">
    <property type="component" value="Unassembled WGS sequence"/>
</dbReference>
<dbReference type="GO" id="GO:0016740">
    <property type="term" value="F:transferase activity"/>
    <property type="evidence" value="ECO:0007669"/>
    <property type="project" value="UniProtKB-KW"/>
</dbReference>
<comment type="catalytic activity">
    <reaction evidence="11">
        <text>N(6)-(pyridoxal phosphate)-L-lysyl-[4-amino-5-hydroxymethyl-2-methylpyrimidine phosphate synthase] + L-histidyl-[4-amino-5-hydroxymethyl-2-methylpyrimidine phosphate synthase] + 2 Fe(3+) + 4 H2O = L-lysyl-[4-amino-5-hydroxymethyl-2-methylpyrimidine phosphate synthase] + (2S)-2-amino-5-hydroxy-4-oxopentanoyl-[4-amino-5-hydroxymethyl-2-methylpyrimidine phosphate synthase] + 4-amino-2-methyl-5-(phosphooxymethyl)pyrimidine + 3-oxopropanoate + 2 Fe(2+) + 2 H(+)</text>
        <dbReference type="Rhea" id="RHEA:65756"/>
        <dbReference type="Rhea" id="RHEA-COMP:16892"/>
        <dbReference type="Rhea" id="RHEA-COMP:16893"/>
        <dbReference type="Rhea" id="RHEA-COMP:16894"/>
        <dbReference type="Rhea" id="RHEA-COMP:16895"/>
        <dbReference type="ChEBI" id="CHEBI:15377"/>
        <dbReference type="ChEBI" id="CHEBI:15378"/>
        <dbReference type="ChEBI" id="CHEBI:29033"/>
        <dbReference type="ChEBI" id="CHEBI:29034"/>
        <dbReference type="ChEBI" id="CHEBI:29969"/>
        <dbReference type="ChEBI" id="CHEBI:29979"/>
        <dbReference type="ChEBI" id="CHEBI:33190"/>
        <dbReference type="ChEBI" id="CHEBI:58354"/>
        <dbReference type="ChEBI" id="CHEBI:143915"/>
        <dbReference type="ChEBI" id="CHEBI:157692"/>
    </reaction>
    <physiologicalReaction direction="left-to-right" evidence="11">
        <dbReference type="Rhea" id="RHEA:65757"/>
    </physiologicalReaction>
</comment>
<accession>A0A840Y0N2</accession>
<protein>
    <recommendedName>
        <fullName evidence="10">Thiamine pyrimidine synthase</fullName>
    </recommendedName>
</protein>
<feature type="chain" id="PRO_5032499705" description="Thiamine pyrimidine synthase" evidence="12">
    <location>
        <begin position="19"/>
        <end position="341"/>
    </location>
</feature>
<keyword evidence="15" id="KW-1185">Reference proteome</keyword>
<keyword evidence="12" id="KW-0732">Signal</keyword>
<evidence type="ECO:0000256" key="5">
    <source>
        <dbReference type="ARBA" id="ARBA00022679"/>
    </source>
</evidence>
<dbReference type="InterPro" id="IPR006311">
    <property type="entry name" value="TAT_signal"/>
</dbReference>
<evidence type="ECO:0000256" key="4">
    <source>
        <dbReference type="ARBA" id="ARBA00011738"/>
    </source>
</evidence>
<dbReference type="PROSITE" id="PS51318">
    <property type="entry name" value="TAT"/>
    <property type="match status" value="1"/>
</dbReference>
<name>A0A840Y0N2_9PROT</name>
<dbReference type="SUPFAM" id="SSF53850">
    <property type="entry name" value="Periplasmic binding protein-like II"/>
    <property type="match status" value="1"/>
</dbReference>
<evidence type="ECO:0000256" key="6">
    <source>
        <dbReference type="ARBA" id="ARBA00022723"/>
    </source>
</evidence>
<dbReference type="PANTHER" id="PTHR31528">
    <property type="entry name" value="4-AMINO-5-HYDROXYMETHYL-2-METHYLPYRIMIDINE PHOSPHATE SYNTHASE THI11-RELATED"/>
    <property type="match status" value="1"/>
</dbReference>
<keyword evidence="9" id="KW-0408">Iron</keyword>
<dbReference type="RefSeq" id="WP_312861929.1">
    <property type="nucleotide sequence ID" value="NZ_JACIJD010000006.1"/>
</dbReference>
<gene>
    <name evidence="14" type="ORF">FHS87_001739</name>
</gene>
<dbReference type="GO" id="GO:0046872">
    <property type="term" value="F:metal ion binding"/>
    <property type="evidence" value="ECO:0007669"/>
    <property type="project" value="UniProtKB-KW"/>
</dbReference>
<evidence type="ECO:0000256" key="12">
    <source>
        <dbReference type="SAM" id="SignalP"/>
    </source>
</evidence>
<keyword evidence="8" id="KW-0784">Thiamine biosynthesis</keyword>
<keyword evidence="6" id="KW-0479">Metal-binding</keyword>
<keyword evidence="5" id="KW-0808">Transferase</keyword>
<comment type="function">
    <text evidence="1">Responsible for the formation of the pyrimidine heterocycle in the thiamine biosynthesis pathway. Catalyzes the formation of hydroxymethylpyrimidine phosphate (HMP-P) from histidine and pyridoxal phosphate (PLP). The protein uses PLP and the active site histidine to form HMP-P, generating an inactive enzyme. The enzyme can only undergo a single turnover, which suggests it is a suicide enzyme.</text>
</comment>
<feature type="domain" description="SsuA/THI5-like" evidence="13">
    <location>
        <begin position="41"/>
        <end position="258"/>
    </location>
</feature>
<evidence type="ECO:0000256" key="3">
    <source>
        <dbReference type="ARBA" id="ARBA00009406"/>
    </source>
</evidence>
<proteinExistence type="inferred from homology"/>
<dbReference type="InterPro" id="IPR027939">
    <property type="entry name" value="NMT1/THI5"/>
</dbReference>
<sequence>MTLHRRTLLAAGSGLALALPALRTAAAQAPLRFCLDWALQGNHGMFALADDRGVFRANGIALRMDRGFGSGDTTVKLASGAYDIGYTDVSTMVKFNAENPDKRLVSIYQVLDRTAASLITLKRSGITDPKGVAGKRIGAPEGEGSRMLFPAFARVAGIEASGVRWTSMAANLRDTMLAQGQVDAVTGFLFTTYFNLVGLGMKEDDIVAWPYAENGLDIYGSAVVARADWLEKNPEVAAAFVKSSIAGLKLLLAEPDAAMASLKKREPLFDEALEKRRWAMTRDRSILTPNVRANGTGAIDTARAETLIRVNAEAYGVTNPPKVADMFTERFLPPASERKIG</sequence>
<comment type="caution">
    <text evidence="14">The sequence shown here is derived from an EMBL/GenBank/DDBJ whole genome shotgun (WGS) entry which is preliminary data.</text>
</comment>
<evidence type="ECO:0000256" key="7">
    <source>
        <dbReference type="ARBA" id="ARBA00022898"/>
    </source>
</evidence>
<evidence type="ECO:0000256" key="8">
    <source>
        <dbReference type="ARBA" id="ARBA00022977"/>
    </source>
</evidence>
<dbReference type="InterPro" id="IPR015168">
    <property type="entry name" value="SsuA/THI5"/>
</dbReference>
<reference evidence="14 15" key="1">
    <citation type="submission" date="2020-08" db="EMBL/GenBank/DDBJ databases">
        <title>Genomic Encyclopedia of Type Strains, Phase IV (KMG-IV): sequencing the most valuable type-strain genomes for metagenomic binning, comparative biology and taxonomic classification.</title>
        <authorList>
            <person name="Goeker M."/>
        </authorList>
    </citation>
    <scope>NUCLEOTIDE SEQUENCE [LARGE SCALE GENOMIC DNA]</scope>
    <source>
        <strain evidence="14 15">DSM 25622</strain>
    </source>
</reference>
<evidence type="ECO:0000256" key="1">
    <source>
        <dbReference type="ARBA" id="ARBA00003469"/>
    </source>
</evidence>
<comment type="pathway">
    <text evidence="2">Cofactor biosynthesis; thiamine diphosphate biosynthesis.</text>
</comment>
<dbReference type="Gene3D" id="3.40.190.10">
    <property type="entry name" value="Periplasmic binding protein-like II"/>
    <property type="match status" value="2"/>
</dbReference>
<dbReference type="GO" id="GO:0009228">
    <property type="term" value="P:thiamine biosynthetic process"/>
    <property type="evidence" value="ECO:0007669"/>
    <property type="project" value="UniProtKB-KW"/>
</dbReference>
<evidence type="ECO:0000259" key="13">
    <source>
        <dbReference type="Pfam" id="PF09084"/>
    </source>
</evidence>
<comment type="similarity">
    <text evidence="3">Belongs to the NMT1/THI5 family.</text>
</comment>
<evidence type="ECO:0000256" key="10">
    <source>
        <dbReference type="ARBA" id="ARBA00033171"/>
    </source>
</evidence>
<evidence type="ECO:0000256" key="11">
    <source>
        <dbReference type="ARBA" id="ARBA00048179"/>
    </source>
</evidence>